<dbReference type="Gene3D" id="3.60.15.10">
    <property type="entry name" value="Ribonuclease Z/Hydroxyacylglutathione hydrolase-like"/>
    <property type="match status" value="1"/>
</dbReference>
<dbReference type="InterPro" id="IPR013471">
    <property type="entry name" value="RNase_Z/BN"/>
</dbReference>
<evidence type="ECO:0000256" key="6">
    <source>
        <dbReference type="ARBA" id="ARBA00022801"/>
    </source>
</evidence>
<name>A0ABV1BWJ8_9FIRM</name>
<feature type="binding site" evidence="8">
    <location>
        <position position="265"/>
    </location>
    <ligand>
        <name>Zn(2+)</name>
        <dbReference type="ChEBI" id="CHEBI:29105"/>
        <label>2</label>
        <note>catalytic</note>
    </ligand>
</feature>
<proteinExistence type="inferred from homology"/>
<feature type="binding site" evidence="8">
    <location>
        <position position="138"/>
    </location>
    <ligand>
        <name>Zn(2+)</name>
        <dbReference type="ChEBI" id="CHEBI:29105"/>
        <label>1</label>
        <note>catalytic</note>
    </ligand>
</feature>
<dbReference type="NCBIfam" id="TIGR02651">
    <property type="entry name" value="RNase_Z"/>
    <property type="match status" value="1"/>
</dbReference>
<feature type="binding site" evidence="8">
    <location>
        <position position="63"/>
    </location>
    <ligand>
        <name>Zn(2+)</name>
        <dbReference type="ChEBI" id="CHEBI:29105"/>
        <label>1</label>
        <note>catalytic</note>
    </ligand>
</feature>
<keyword evidence="10" id="KW-1185">Reference proteome</keyword>
<keyword evidence="4 8" id="KW-0479">Metal-binding</keyword>
<keyword evidence="5 8" id="KW-0255">Endonuclease</keyword>
<dbReference type="Proteomes" id="UP001442364">
    <property type="component" value="Unassembled WGS sequence"/>
</dbReference>
<keyword evidence="6 8" id="KW-0378">Hydrolase</keyword>
<evidence type="ECO:0000256" key="8">
    <source>
        <dbReference type="HAMAP-Rule" id="MF_01818"/>
    </source>
</evidence>
<dbReference type="EC" id="3.1.26.11" evidence="8"/>
<feature type="binding site" evidence="8">
    <location>
        <position position="206"/>
    </location>
    <ligand>
        <name>Zn(2+)</name>
        <dbReference type="ChEBI" id="CHEBI:29105"/>
        <label>2</label>
        <note>catalytic</note>
    </ligand>
</feature>
<gene>
    <name evidence="8" type="primary">rnz</name>
    <name evidence="9" type="ORF">WMO14_09605</name>
</gene>
<dbReference type="CDD" id="cd07717">
    <property type="entry name" value="RNaseZ_ZiPD-like_MBL-fold"/>
    <property type="match status" value="1"/>
</dbReference>
<dbReference type="SUPFAM" id="SSF56281">
    <property type="entry name" value="Metallo-hydrolase/oxidoreductase"/>
    <property type="match status" value="1"/>
</dbReference>
<dbReference type="GO" id="GO:0042781">
    <property type="term" value="F:3'-tRNA processing endoribonuclease activity"/>
    <property type="evidence" value="ECO:0007669"/>
    <property type="project" value="UniProtKB-EC"/>
</dbReference>
<comment type="subunit">
    <text evidence="1 8">Homodimer.</text>
</comment>
<dbReference type="EMBL" id="JBBMER010000007">
    <property type="protein sequence ID" value="MEQ2380132.1"/>
    <property type="molecule type" value="Genomic_DNA"/>
</dbReference>
<evidence type="ECO:0000256" key="3">
    <source>
        <dbReference type="ARBA" id="ARBA00022722"/>
    </source>
</evidence>
<feature type="binding site" evidence="8">
    <location>
        <position position="66"/>
    </location>
    <ligand>
        <name>Zn(2+)</name>
        <dbReference type="ChEBI" id="CHEBI:29105"/>
        <label>2</label>
        <note>catalytic</note>
    </ligand>
</feature>
<comment type="cofactor">
    <cofactor evidence="8">
        <name>Zn(2+)</name>
        <dbReference type="ChEBI" id="CHEBI:29105"/>
    </cofactor>
    <text evidence="8">Binds 2 Zn(2+) ions.</text>
</comment>
<dbReference type="PANTHER" id="PTHR46018:SF2">
    <property type="entry name" value="ZINC PHOSPHODIESTERASE ELAC PROTEIN 1"/>
    <property type="match status" value="1"/>
</dbReference>
<organism evidence="9 10">
    <name type="scientific">[Lactobacillus] rogosae</name>
    <dbReference type="NCBI Taxonomy" id="706562"/>
    <lineage>
        <taxon>Bacteria</taxon>
        <taxon>Bacillati</taxon>
        <taxon>Bacillota</taxon>
        <taxon>Clostridia</taxon>
        <taxon>Lachnospirales</taxon>
        <taxon>Lachnospiraceae</taxon>
        <taxon>Lachnospira</taxon>
    </lineage>
</organism>
<evidence type="ECO:0000256" key="5">
    <source>
        <dbReference type="ARBA" id="ARBA00022759"/>
    </source>
</evidence>
<accession>A0ABV1BWJ8</accession>
<dbReference type="HAMAP" id="MF_01818">
    <property type="entry name" value="RNase_Z_BN"/>
    <property type="match status" value="1"/>
</dbReference>
<protein>
    <recommendedName>
        <fullName evidence="8">Ribonuclease Z</fullName>
        <shortName evidence="8">RNase Z</shortName>
        <ecNumber evidence="8">3.1.26.11</ecNumber>
    </recommendedName>
    <alternativeName>
        <fullName evidence="8">tRNA 3 endonuclease</fullName>
    </alternativeName>
    <alternativeName>
        <fullName evidence="8">tRNase Z</fullName>
    </alternativeName>
</protein>
<evidence type="ECO:0000256" key="4">
    <source>
        <dbReference type="ARBA" id="ARBA00022723"/>
    </source>
</evidence>
<feature type="binding site" evidence="8">
    <location>
        <position position="206"/>
    </location>
    <ligand>
        <name>Zn(2+)</name>
        <dbReference type="ChEBI" id="CHEBI:29105"/>
        <label>1</label>
        <note>catalytic</note>
    </ligand>
</feature>
<evidence type="ECO:0000256" key="1">
    <source>
        <dbReference type="ARBA" id="ARBA00011738"/>
    </source>
</evidence>
<dbReference type="PANTHER" id="PTHR46018">
    <property type="entry name" value="ZINC PHOSPHODIESTERASE ELAC PROTEIN 1"/>
    <property type="match status" value="1"/>
</dbReference>
<comment type="catalytic activity">
    <reaction evidence="8">
        <text>Endonucleolytic cleavage of RNA, removing extra 3' nucleotides from tRNA precursor, generating 3' termini of tRNAs. A 3'-hydroxy group is left at the tRNA terminus and a 5'-phosphoryl group is left at the trailer molecule.</text>
        <dbReference type="EC" id="3.1.26.11"/>
    </reaction>
</comment>
<dbReference type="Pfam" id="PF23023">
    <property type="entry name" value="Anti-Pycsar_Apyc1"/>
    <property type="match status" value="1"/>
</dbReference>
<dbReference type="NCBIfam" id="NF000801">
    <property type="entry name" value="PRK00055.1-3"/>
    <property type="match status" value="1"/>
</dbReference>
<comment type="caution">
    <text evidence="9">The sequence shown here is derived from an EMBL/GenBank/DDBJ whole genome shotgun (WGS) entry which is preliminary data.</text>
</comment>
<feature type="active site" description="Proton acceptor" evidence="8">
    <location>
        <position position="65"/>
    </location>
</feature>
<dbReference type="InterPro" id="IPR036866">
    <property type="entry name" value="RibonucZ/Hydroxyglut_hydro"/>
</dbReference>
<sequence length="304" mass="33832">MLDVCLLGTSGMLPLPGRWLTSLMTRYNGSSLLIDCGEGTQIAIKEKGWSYNPIDVICFTHYHADHISGLPGLLLTIGNSDRKEPLTLVGPKGLNRVVSALRVIAPELPFEIKTIELTGQQEHLSVKGYEIDAFRVNHAVTCYGYSINIPRIGKFNADKAKELGIPCRVWNKLQHGEEVTMEGVTYTPDMVMGAPRKGIKLTYCTDTRPVQSIVDNAAGSDLFICEGMYGEKDKEAKAREYKHMTFYEAADIARKAEVKEMWLTHYSPSLVRPSDYVKNIKSVYSNVCAAKDGQSVTLTFEDEE</sequence>
<keyword evidence="3 8" id="KW-0540">Nuclease</keyword>
<comment type="function">
    <text evidence="8">Zinc phosphodiesterase, which displays some tRNA 3'-processing endonuclease activity. Probably involved in tRNA maturation, by removing a 3'-trailer from precursor tRNA.</text>
</comment>
<evidence type="ECO:0000313" key="10">
    <source>
        <dbReference type="Proteomes" id="UP001442364"/>
    </source>
</evidence>
<feature type="binding site" evidence="8">
    <location>
        <position position="65"/>
    </location>
    <ligand>
        <name>Zn(2+)</name>
        <dbReference type="ChEBI" id="CHEBI:29105"/>
        <label>2</label>
        <note>catalytic</note>
    </ligand>
</feature>
<keyword evidence="7 8" id="KW-0862">Zinc</keyword>
<dbReference type="RefSeq" id="WP_055177292.1">
    <property type="nucleotide sequence ID" value="NZ_DAWCMB010000086.1"/>
</dbReference>
<comment type="similarity">
    <text evidence="8">Belongs to the RNase Z family.</text>
</comment>
<evidence type="ECO:0000313" key="9">
    <source>
        <dbReference type="EMBL" id="MEQ2380132.1"/>
    </source>
</evidence>
<feature type="binding site" evidence="8">
    <location>
        <position position="61"/>
    </location>
    <ligand>
        <name>Zn(2+)</name>
        <dbReference type="ChEBI" id="CHEBI:29105"/>
        <label>1</label>
        <note>catalytic</note>
    </ligand>
</feature>
<keyword evidence="2 8" id="KW-0819">tRNA processing</keyword>
<reference evidence="9 10" key="1">
    <citation type="submission" date="2024-03" db="EMBL/GenBank/DDBJ databases">
        <title>Human intestinal bacterial collection.</title>
        <authorList>
            <person name="Pauvert C."/>
            <person name="Hitch T.C.A."/>
            <person name="Clavel T."/>
        </authorList>
    </citation>
    <scope>NUCLEOTIDE SEQUENCE [LARGE SCALE GENOMIC DNA]</scope>
    <source>
        <strain evidence="9 10">CLA-AA-H255</strain>
    </source>
</reference>
<evidence type="ECO:0000256" key="2">
    <source>
        <dbReference type="ARBA" id="ARBA00022694"/>
    </source>
</evidence>
<evidence type="ECO:0000256" key="7">
    <source>
        <dbReference type="ARBA" id="ARBA00022833"/>
    </source>
</evidence>